<feature type="compositionally biased region" description="Basic and acidic residues" evidence="9">
    <location>
        <begin position="405"/>
        <end position="415"/>
    </location>
</feature>
<dbReference type="Gene3D" id="3.30.1490.490">
    <property type="match status" value="1"/>
</dbReference>
<dbReference type="GO" id="GO:0008270">
    <property type="term" value="F:zinc ion binding"/>
    <property type="evidence" value="ECO:0007669"/>
    <property type="project" value="UniProtKB-KW"/>
</dbReference>
<evidence type="ECO:0000259" key="10">
    <source>
        <dbReference type="Pfam" id="PF08790"/>
    </source>
</evidence>
<feature type="compositionally biased region" description="Polar residues" evidence="9">
    <location>
        <begin position="127"/>
        <end position="145"/>
    </location>
</feature>
<feature type="region of interest" description="Disordered" evidence="9">
    <location>
        <begin position="62"/>
        <end position="430"/>
    </location>
</feature>
<evidence type="ECO:0000256" key="9">
    <source>
        <dbReference type="SAM" id="MobiDB-lite"/>
    </source>
</evidence>
<proteinExistence type="inferred from homology"/>
<name>A0A9W8MT35_9AGAR</name>
<dbReference type="InterPro" id="IPR039999">
    <property type="entry name" value="LYAR"/>
</dbReference>
<dbReference type="PANTHER" id="PTHR13100:SF10">
    <property type="entry name" value="CELL GROWTH-REGULATING NUCLEOLAR PROTEIN"/>
    <property type="match status" value="1"/>
</dbReference>
<dbReference type="FunFam" id="3.30.1490.490:FF:000001">
    <property type="entry name" value="cell growth-regulating nucleolar protein-like"/>
    <property type="match status" value="1"/>
</dbReference>
<dbReference type="GO" id="GO:0000122">
    <property type="term" value="P:negative regulation of transcription by RNA polymerase II"/>
    <property type="evidence" value="ECO:0007669"/>
    <property type="project" value="TreeGrafter"/>
</dbReference>
<dbReference type="PANTHER" id="PTHR13100">
    <property type="entry name" value="CELL GROWTH-REGULATING NUCLEOLAR PROTEIN LYAR"/>
    <property type="match status" value="1"/>
</dbReference>
<keyword evidence="2" id="KW-0479">Metal-binding</keyword>
<feature type="domain" description="Zinc finger C2H2 LYAR-type" evidence="10">
    <location>
        <begin position="29"/>
        <end position="57"/>
    </location>
</feature>
<dbReference type="GO" id="GO:0005730">
    <property type="term" value="C:nucleolus"/>
    <property type="evidence" value="ECO:0007669"/>
    <property type="project" value="TreeGrafter"/>
</dbReference>
<evidence type="ECO:0000256" key="3">
    <source>
        <dbReference type="ARBA" id="ARBA00022737"/>
    </source>
</evidence>
<dbReference type="Proteomes" id="UP001148786">
    <property type="component" value="Unassembled WGS sequence"/>
</dbReference>
<evidence type="ECO:0000256" key="8">
    <source>
        <dbReference type="PROSITE-ProRule" id="PRU01145"/>
    </source>
</evidence>
<feature type="compositionally biased region" description="Basic residues" evidence="9">
    <location>
        <begin position="190"/>
        <end position="204"/>
    </location>
</feature>
<feature type="compositionally biased region" description="Low complexity" evidence="9">
    <location>
        <begin position="108"/>
        <end position="126"/>
    </location>
</feature>
<dbReference type="SUPFAM" id="SSF57667">
    <property type="entry name" value="beta-beta-alpha zinc fingers"/>
    <property type="match status" value="2"/>
</dbReference>
<accession>A0A9W8MT35</accession>
<comment type="subcellular location">
    <subcellularLocation>
        <location evidence="1">Nucleus</location>
    </subcellularLocation>
</comment>
<dbReference type="OrthoDB" id="21474at2759"/>
<feature type="compositionally biased region" description="Low complexity" evidence="9">
    <location>
        <begin position="152"/>
        <end position="169"/>
    </location>
</feature>
<keyword evidence="6" id="KW-0539">Nucleus</keyword>
<keyword evidence="3" id="KW-0677">Repeat</keyword>
<feature type="compositionally biased region" description="Low complexity" evidence="9">
    <location>
        <begin position="81"/>
        <end position="99"/>
    </location>
</feature>
<evidence type="ECO:0000313" key="11">
    <source>
        <dbReference type="EMBL" id="KAJ3504196.1"/>
    </source>
</evidence>
<keyword evidence="12" id="KW-1185">Reference proteome</keyword>
<evidence type="ECO:0000256" key="6">
    <source>
        <dbReference type="ARBA" id="ARBA00023242"/>
    </source>
</evidence>
<feature type="compositionally biased region" description="Basic and acidic residues" evidence="9">
    <location>
        <begin position="236"/>
        <end position="247"/>
    </location>
</feature>
<dbReference type="PROSITE" id="PS51804">
    <property type="entry name" value="ZF_C2HC_LYAR"/>
    <property type="match status" value="1"/>
</dbReference>
<sequence>MVSFQCHGCGDVVKKPKLDQHRLRCHTGFDCIDCSKTFNTPGEYKGHTSCISEAEKYQKGLYKGPKTGAFQPNGPASQPVTPAESTASEPAAAPRASNAQWNHRPTPQTNGYQRGQNGRNGWGQNYSRSTGTNSTPLGASTRNSPVNPPAAVPAAATTTTTVETPAPAAEKAKTNRKEKKRKNISEDKRWFRRTLRLRRTKKAKLAVDPATIPLPDSPTPSTAEEKKEKGSKKDKKAKEVKEGENGEKKKKKDKKSKGEETAVAEVASHDEETKKDKKKSKKSKEADETAEPASLQSSGGEVNGSGEKEKKKRKKDDSDEREKKKKKKDKSAPVSDAMEVDSTPAGDESTTGEEKKKKKAKKDKSASAAEAMDVDVDSTPILGAKEKKKKGKVPSNDMGVDPTPADDHREKEKKEKKQKKDKKQKDIAIP</sequence>
<protein>
    <recommendedName>
        <fullName evidence="10">Zinc finger C2H2 LYAR-type domain-containing protein</fullName>
    </recommendedName>
</protein>
<keyword evidence="4 8" id="KW-0863">Zinc-finger</keyword>
<dbReference type="GO" id="GO:0003677">
    <property type="term" value="F:DNA binding"/>
    <property type="evidence" value="ECO:0007669"/>
    <property type="project" value="InterPro"/>
</dbReference>
<dbReference type="GO" id="GO:0006364">
    <property type="term" value="P:rRNA processing"/>
    <property type="evidence" value="ECO:0007669"/>
    <property type="project" value="TreeGrafter"/>
</dbReference>
<dbReference type="EMBL" id="JANKHO010001042">
    <property type="protein sequence ID" value="KAJ3504196.1"/>
    <property type="molecule type" value="Genomic_DNA"/>
</dbReference>
<evidence type="ECO:0000256" key="4">
    <source>
        <dbReference type="ARBA" id="ARBA00022771"/>
    </source>
</evidence>
<dbReference type="AlphaFoldDB" id="A0A9W8MT35"/>
<reference evidence="11" key="1">
    <citation type="submission" date="2022-07" db="EMBL/GenBank/DDBJ databases">
        <title>Genome Sequence of Agrocybe chaxingu.</title>
        <authorList>
            <person name="Buettner E."/>
        </authorList>
    </citation>
    <scope>NUCLEOTIDE SEQUENCE</scope>
    <source>
        <strain evidence="11">MP-N11</strain>
    </source>
</reference>
<gene>
    <name evidence="11" type="ORF">NLJ89_g8060</name>
</gene>
<dbReference type="InterPro" id="IPR036236">
    <property type="entry name" value="Znf_C2H2_sf"/>
</dbReference>
<comment type="caution">
    <text evidence="11">The sequence shown here is derived from an EMBL/GenBank/DDBJ whole genome shotgun (WGS) entry which is preliminary data.</text>
</comment>
<comment type="similarity">
    <text evidence="7">Belongs to the UPF0743 family.</text>
</comment>
<evidence type="ECO:0000313" key="12">
    <source>
        <dbReference type="Proteomes" id="UP001148786"/>
    </source>
</evidence>
<evidence type="ECO:0000256" key="5">
    <source>
        <dbReference type="ARBA" id="ARBA00022833"/>
    </source>
</evidence>
<dbReference type="Pfam" id="PF08790">
    <property type="entry name" value="zf-LYAR"/>
    <property type="match status" value="1"/>
</dbReference>
<evidence type="ECO:0000256" key="7">
    <source>
        <dbReference type="ARBA" id="ARBA00061084"/>
    </source>
</evidence>
<keyword evidence="5" id="KW-0862">Zinc</keyword>
<organism evidence="11 12">
    <name type="scientific">Agrocybe chaxingu</name>
    <dbReference type="NCBI Taxonomy" id="84603"/>
    <lineage>
        <taxon>Eukaryota</taxon>
        <taxon>Fungi</taxon>
        <taxon>Dikarya</taxon>
        <taxon>Basidiomycota</taxon>
        <taxon>Agaricomycotina</taxon>
        <taxon>Agaricomycetes</taxon>
        <taxon>Agaricomycetidae</taxon>
        <taxon>Agaricales</taxon>
        <taxon>Agaricineae</taxon>
        <taxon>Strophariaceae</taxon>
        <taxon>Agrocybe</taxon>
    </lineage>
</organism>
<dbReference type="InterPro" id="IPR014898">
    <property type="entry name" value="Znf_C2H2_LYAR"/>
</dbReference>
<evidence type="ECO:0000256" key="1">
    <source>
        <dbReference type="ARBA" id="ARBA00004123"/>
    </source>
</evidence>
<evidence type="ECO:0000256" key="2">
    <source>
        <dbReference type="ARBA" id="ARBA00022723"/>
    </source>
</evidence>